<dbReference type="InterPro" id="IPR025447">
    <property type="entry name" value="DUF4192"/>
</dbReference>
<accession>A0AAE3ZDY1</accession>
<gene>
    <name evidence="3" type="ORF">JOF55_003322</name>
</gene>
<feature type="region of interest" description="Disordered" evidence="2">
    <location>
        <begin position="93"/>
        <end position="116"/>
    </location>
</feature>
<evidence type="ECO:0000313" key="3">
    <source>
        <dbReference type="EMBL" id="MDR7303141.1"/>
    </source>
</evidence>
<sequence length="371" mass="39010">MTTPLHSTVKLTDPGDVLAAIPHLLGFHPVDSLVVITVHAVPGSVRLGMSVRVDVPSPQDRHQLAEHLVKGPLSRHGADAVILAIVGGSGDPDTGSLDGDHGSAAPAAHRYGTGSNHRKFPHSELVGTLRDVLADAELPVVQAVWTAGIERGNSWHCYDEHRSGVIADPTSSSLAAAMAAAGSVTFASREELADLVASEPADSIARRAARLDAAYEDTEQERASAECAHHDLECVLAAIRRTAEGAALTEDDLVRVLLALSDNRIRDVALSTALTEWAGAAEQLWLTLVRKAPPPEMAEVAALLAFSAYLRGDGALAGVALEKIEASRPEHRLGVLLRQALEAGIPPSEVAIIAKDAAEDARTLLEEGGSW</sequence>
<organism evidence="3 4">
    <name type="scientific">Haloactinomyces albus</name>
    <dbReference type="NCBI Taxonomy" id="1352928"/>
    <lineage>
        <taxon>Bacteria</taxon>
        <taxon>Bacillati</taxon>
        <taxon>Actinomycetota</taxon>
        <taxon>Actinomycetes</taxon>
        <taxon>Actinopolysporales</taxon>
        <taxon>Actinopolysporaceae</taxon>
        <taxon>Haloactinomyces</taxon>
    </lineage>
</organism>
<proteinExistence type="predicted"/>
<evidence type="ECO:0000256" key="2">
    <source>
        <dbReference type="SAM" id="MobiDB-lite"/>
    </source>
</evidence>
<dbReference type="Pfam" id="PF13830">
    <property type="entry name" value="DUF4192"/>
    <property type="match status" value="1"/>
</dbReference>
<keyword evidence="4" id="KW-1185">Reference proteome</keyword>
<dbReference type="RefSeq" id="WP_310275249.1">
    <property type="nucleotide sequence ID" value="NZ_JAVDXW010000001.1"/>
</dbReference>
<evidence type="ECO:0000256" key="1">
    <source>
        <dbReference type="SAM" id="Coils"/>
    </source>
</evidence>
<evidence type="ECO:0000313" key="4">
    <source>
        <dbReference type="Proteomes" id="UP001180845"/>
    </source>
</evidence>
<feature type="coiled-coil region" evidence="1">
    <location>
        <begin position="201"/>
        <end position="228"/>
    </location>
</feature>
<dbReference type="EMBL" id="JAVDXW010000001">
    <property type="protein sequence ID" value="MDR7303141.1"/>
    <property type="molecule type" value="Genomic_DNA"/>
</dbReference>
<name>A0AAE3ZDY1_9ACTN</name>
<reference evidence="3" key="1">
    <citation type="submission" date="2023-07" db="EMBL/GenBank/DDBJ databases">
        <title>Sequencing the genomes of 1000 actinobacteria strains.</title>
        <authorList>
            <person name="Klenk H.-P."/>
        </authorList>
    </citation>
    <scope>NUCLEOTIDE SEQUENCE</scope>
    <source>
        <strain evidence="3">DSM 45977</strain>
    </source>
</reference>
<protein>
    <recommendedName>
        <fullName evidence="5">DUF4192 domain-containing protein</fullName>
    </recommendedName>
</protein>
<dbReference type="AlphaFoldDB" id="A0AAE3ZDY1"/>
<dbReference type="Proteomes" id="UP001180845">
    <property type="component" value="Unassembled WGS sequence"/>
</dbReference>
<comment type="caution">
    <text evidence="3">The sequence shown here is derived from an EMBL/GenBank/DDBJ whole genome shotgun (WGS) entry which is preliminary data.</text>
</comment>
<keyword evidence="1" id="KW-0175">Coiled coil</keyword>
<evidence type="ECO:0008006" key="5">
    <source>
        <dbReference type="Google" id="ProtNLM"/>
    </source>
</evidence>